<keyword evidence="3" id="KW-0808">Transferase</keyword>
<dbReference type="InterPro" id="IPR031127">
    <property type="entry name" value="E3_UB_ligase_RBR"/>
</dbReference>
<evidence type="ECO:0000256" key="5">
    <source>
        <dbReference type="ARBA" id="ARBA00022737"/>
    </source>
</evidence>
<evidence type="ECO:0000256" key="8">
    <source>
        <dbReference type="ARBA" id="ARBA00022833"/>
    </source>
</evidence>
<dbReference type="SMART" id="SM00647">
    <property type="entry name" value="IBR"/>
    <property type="match status" value="2"/>
</dbReference>
<sequence length="266" mass="29264">MVVLAEDLVRQLPSRRVQAEPAQSPADDRCPVCLEPARPPSKQEAPVPGHRLELCGHWHCEMCLLLALKRATLPLSCFEKDCASPWAIADIVHAANNDQALLSDLARRSFECSAAADTDGRWCPCPTPECHFALDSKADVEDQGVRVLGDVHICPGCTNAVCFRCRSLYHYGMSCAAFRASMALEGTSDKTRLEGDPGRRAVCPDCGASLERSATSKGKVDACWACRRLFCWRCHRRFEDDAAAARAHRITECREASHGDYTGYVV</sequence>
<feature type="domain" description="RING-type" evidence="9">
    <location>
        <begin position="26"/>
        <end position="257"/>
    </location>
</feature>
<keyword evidence="7" id="KW-0833">Ubl conjugation pathway</keyword>
<organism evidence="10 11">
    <name type="scientific">Amblyomma americanum</name>
    <name type="common">Lone star tick</name>
    <dbReference type="NCBI Taxonomy" id="6943"/>
    <lineage>
        <taxon>Eukaryota</taxon>
        <taxon>Metazoa</taxon>
        <taxon>Ecdysozoa</taxon>
        <taxon>Arthropoda</taxon>
        <taxon>Chelicerata</taxon>
        <taxon>Arachnida</taxon>
        <taxon>Acari</taxon>
        <taxon>Parasitiformes</taxon>
        <taxon>Ixodida</taxon>
        <taxon>Ixodoidea</taxon>
        <taxon>Ixodidae</taxon>
        <taxon>Amblyomminae</taxon>
        <taxon>Amblyomma</taxon>
    </lineage>
</organism>
<evidence type="ECO:0000256" key="6">
    <source>
        <dbReference type="ARBA" id="ARBA00022771"/>
    </source>
</evidence>
<dbReference type="AlphaFoldDB" id="A0AAQ4DUH6"/>
<dbReference type="SUPFAM" id="SSF57850">
    <property type="entry name" value="RING/U-box"/>
    <property type="match status" value="2"/>
</dbReference>
<protein>
    <recommendedName>
        <fullName evidence="2">RBR-type E3 ubiquitin transferase</fullName>
        <ecNumber evidence="2">2.3.2.31</ecNumber>
    </recommendedName>
</protein>
<dbReference type="PANTHER" id="PTHR11685">
    <property type="entry name" value="RBR FAMILY RING FINGER AND IBR DOMAIN-CONTAINING"/>
    <property type="match status" value="1"/>
</dbReference>
<reference evidence="10 11" key="1">
    <citation type="journal article" date="2023" name="Arcadia Sci">
        <title>De novo assembly of a long-read Amblyomma americanum tick genome.</title>
        <authorList>
            <person name="Chou S."/>
            <person name="Poskanzer K.E."/>
            <person name="Rollins M."/>
            <person name="Thuy-Boun P.S."/>
        </authorList>
    </citation>
    <scope>NUCLEOTIDE SEQUENCE [LARGE SCALE GENOMIC DNA]</scope>
    <source>
        <strain evidence="10">F_SG_1</strain>
        <tissue evidence="10">Salivary glands</tissue>
    </source>
</reference>
<dbReference type="Pfam" id="PF01485">
    <property type="entry name" value="IBR"/>
    <property type="match status" value="1"/>
</dbReference>
<comment type="catalytic activity">
    <reaction evidence="1">
        <text>[E2 ubiquitin-conjugating enzyme]-S-ubiquitinyl-L-cysteine + [acceptor protein]-L-lysine = [E2 ubiquitin-conjugating enzyme]-L-cysteine + [acceptor protein]-N(6)-ubiquitinyl-L-lysine.</text>
        <dbReference type="EC" id="2.3.2.31"/>
    </reaction>
</comment>
<evidence type="ECO:0000313" key="10">
    <source>
        <dbReference type="EMBL" id="KAK8766116.1"/>
    </source>
</evidence>
<gene>
    <name evidence="10" type="ORF">V5799_007103</name>
</gene>
<evidence type="ECO:0000256" key="7">
    <source>
        <dbReference type="ARBA" id="ARBA00022786"/>
    </source>
</evidence>
<keyword evidence="6" id="KW-0863">Zinc-finger</keyword>
<dbReference type="InterPro" id="IPR044066">
    <property type="entry name" value="TRIAD_supradom"/>
</dbReference>
<accession>A0AAQ4DUH6</accession>
<name>A0AAQ4DUH6_AMBAM</name>
<keyword evidence="4" id="KW-0479">Metal-binding</keyword>
<evidence type="ECO:0000256" key="2">
    <source>
        <dbReference type="ARBA" id="ARBA00012251"/>
    </source>
</evidence>
<comment type="caution">
    <text evidence="10">The sequence shown here is derived from an EMBL/GenBank/DDBJ whole genome shotgun (WGS) entry which is preliminary data.</text>
</comment>
<keyword evidence="5" id="KW-0677">Repeat</keyword>
<proteinExistence type="predicted"/>
<evidence type="ECO:0000256" key="4">
    <source>
        <dbReference type="ARBA" id="ARBA00022723"/>
    </source>
</evidence>
<dbReference type="GO" id="GO:0008270">
    <property type="term" value="F:zinc ion binding"/>
    <property type="evidence" value="ECO:0007669"/>
    <property type="project" value="UniProtKB-KW"/>
</dbReference>
<dbReference type="Proteomes" id="UP001321473">
    <property type="component" value="Unassembled WGS sequence"/>
</dbReference>
<dbReference type="EC" id="2.3.2.31" evidence="2"/>
<dbReference type="EMBL" id="JARKHS020026689">
    <property type="protein sequence ID" value="KAK8766116.1"/>
    <property type="molecule type" value="Genomic_DNA"/>
</dbReference>
<keyword evidence="11" id="KW-1185">Reference proteome</keyword>
<evidence type="ECO:0000256" key="1">
    <source>
        <dbReference type="ARBA" id="ARBA00001798"/>
    </source>
</evidence>
<dbReference type="GO" id="GO:0016567">
    <property type="term" value="P:protein ubiquitination"/>
    <property type="evidence" value="ECO:0007669"/>
    <property type="project" value="InterPro"/>
</dbReference>
<evidence type="ECO:0000313" key="11">
    <source>
        <dbReference type="Proteomes" id="UP001321473"/>
    </source>
</evidence>
<dbReference type="InterPro" id="IPR002867">
    <property type="entry name" value="IBR_dom"/>
</dbReference>
<evidence type="ECO:0000256" key="3">
    <source>
        <dbReference type="ARBA" id="ARBA00022679"/>
    </source>
</evidence>
<dbReference type="PROSITE" id="PS51873">
    <property type="entry name" value="TRIAD"/>
    <property type="match status" value="1"/>
</dbReference>
<keyword evidence="8" id="KW-0862">Zinc</keyword>
<evidence type="ECO:0000259" key="9">
    <source>
        <dbReference type="PROSITE" id="PS51873"/>
    </source>
</evidence>
<dbReference type="GO" id="GO:0061630">
    <property type="term" value="F:ubiquitin protein ligase activity"/>
    <property type="evidence" value="ECO:0007669"/>
    <property type="project" value="UniProtKB-EC"/>
</dbReference>